<evidence type="ECO:0000313" key="2">
    <source>
        <dbReference type="Proteomes" id="UP000789405"/>
    </source>
</evidence>
<sequence length="114" mass="13244">MSANSQQSTNKQILHWNYYGNMGKSPGFMGCSLDIAGNSHKVVKENEYEEEDFSKKKEYMELVIRKMKERNLSLTDAINNILDNTENKEECSAKIEILIPFSKDYNVFKTEYES</sequence>
<feature type="non-terminal residue" evidence="1">
    <location>
        <position position="114"/>
    </location>
</feature>
<comment type="caution">
    <text evidence="1">The sequence shown here is derived from an EMBL/GenBank/DDBJ whole genome shotgun (WGS) entry which is preliminary data.</text>
</comment>
<gene>
    <name evidence="1" type="ORF">DERYTH_LOCUS19505</name>
</gene>
<reference evidence="1" key="1">
    <citation type="submission" date="2021-06" db="EMBL/GenBank/DDBJ databases">
        <authorList>
            <person name="Kallberg Y."/>
            <person name="Tangrot J."/>
            <person name="Rosling A."/>
        </authorList>
    </citation>
    <scope>NUCLEOTIDE SEQUENCE</scope>
    <source>
        <strain evidence="1">MA453B</strain>
    </source>
</reference>
<dbReference type="EMBL" id="CAJVPY010021498">
    <property type="protein sequence ID" value="CAG8779753.1"/>
    <property type="molecule type" value="Genomic_DNA"/>
</dbReference>
<keyword evidence="2" id="KW-1185">Reference proteome</keyword>
<name>A0A9N9JHN1_9GLOM</name>
<proteinExistence type="predicted"/>
<dbReference type="AlphaFoldDB" id="A0A9N9JHN1"/>
<accession>A0A9N9JHN1</accession>
<protein>
    <submittedName>
        <fullName evidence="1">10259_t:CDS:1</fullName>
    </submittedName>
</protein>
<dbReference type="Proteomes" id="UP000789405">
    <property type="component" value="Unassembled WGS sequence"/>
</dbReference>
<dbReference type="OrthoDB" id="10303803at2759"/>
<evidence type="ECO:0000313" key="1">
    <source>
        <dbReference type="EMBL" id="CAG8779753.1"/>
    </source>
</evidence>
<organism evidence="1 2">
    <name type="scientific">Dentiscutata erythropus</name>
    <dbReference type="NCBI Taxonomy" id="1348616"/>
    <lineage>
        <taxon>Eukaryota</taxon>
        <taxon>Fungi</taxon>
        <taxon>Fungi incertae sedis</taxon>
        <taxon>Mucoromycota</taxon>
        <taxon>Glomeromycotina</taxon>
        <taxon>Glomeromycetes</taxon>
        <taxon>Diversisporales</taxon>
        <taxon>Gigasporaceae</taxon>
        <taxon>Dentiscutata</taxon>
    </lineage>
</organism>